<accession>A0ABU7SK47</accession>
<name>A0ABU7SK47_9ACTN</name>
<comment type="caution">
    <text evidence="2">The sequence shown here is derived from an EMBL/GenBank/DDBJ whole genome shotgun (WGS) entry which is preliminary data.</text>
</comment>
<keyword evidence="3" id="KW-1185">Reference proteome</keyword>
<feature type="compositionally biased region" description="Polar residues" evidence="1">
    <location>
        <begin position="55"/>
        <end position="65"/>
    </location>
</feature>
<dbReference type="InterPro" id="IPR021527">
    <property type="entry name" value="DUF2795"/>
</dbReference>
<evidence type="ECO:0000313" key="2">
    <source>
        <dbReference type="EMBL" id="MEE6310079.1"/>
    </source>
</evidence>
<dbReference type="Pfam" id="PF11387">
    <property type="entry name" value="DUF2795"/>
    <property type="match status" value="1"/>
</dbReference>
<dbReference type="EMBL" id="JAZGQL010000021">
    <property type="protein sequence ID" value="MEE6310079.1"/>
    <property type="molecule type" value="Genomic_DNA"/>
</dbReference>
<dbReference type="Proteomes" id="UP001339911">
    <property type="component" value="Unassembled WGS sequence"/>
</dbReference>
<feature type="compositionally biased region" description="Basic and acidic residues" evidence="1">
    <location>
        <begin position="86"/>
        <end position="96"/>
    </location>
</feature>
<proteinExistence type="predicted"/>
<feature type="compositionally biased region" description="Basic and acidic residues" evidence="1">
    <location>
        <begin position="1"/>
        <end position="20"/>
    </location>
</feature>
<reference evidence="2 3" key="1">
    <citation type="submission" date="2024-01" db="EMBL/GenBank/DDBJ databases">
        <title>Genome insights into Plantactinospora veratri sp. nov.</title>
        <authorList>
            <person name="Wang L."/>
        </authorList>
    </citation>
    <scope>NUCLEOTIDE SEQUENCE [LARGE SCALE GENOMIC DNA]</scope>
    <source>
        <strain evidence="2 3">NEAU-FHS4</strain>
    </source>
</reference>
<dbReference type="RefSeq" id="WP_331210313.1">
    <property type="nucleotide sequence ID" value="NZ_JAZGQL010000021.1"/>
</dbReference>
<sequence length="136" mass="15022">MERGNSKHGPRLDEQMDREVQGAVQGSVGGRAEEWRDPEPAGEDQPGLTRAPGNDTRTGVPQGMTSEEVEQRSRLGRFIPLSALPGDRDGLRRSAEENEAPDDILAELDRLPPGTQFQTVSEVWAALGHPNETRRW</sequence>
<evidence type="ECO:0000313" key="3">
    <source>
        <dbReference type="Proteomes" id="UP001339911"/>
    </source>
</evidence>
<evidence type="ECO:0000256" key="1">
    <source>
        <dbReference type="SAM" id="MobiDB-lite"/>
    </source>
</evidence>
<protein>
    <submittedName>
        <fullName evidence="2">DUF2795 domain-containing protein</fullName>
    </submittedName>
</protein>
<organism evidence="2 3">
    <name type="scientific">Plantactinospora veratri</name>
    <dbReference type="NCBI Taxonomy" id="1436122"/>
    <lineage>
        <taxon>Bacteria</taxon>
        <taxon>Bacillati</taxon>
        <taxon>Actinomycetota</taxon>
        <taxon>Actinomycetes</taxon>
        <taxon>Micromonosporales</taxon>
        <taxon>Micromonosporaceae</taxon>
        <taxon>Plantactinospora</taxon>
    </lineage>
</organism>
<feature type="region of interest" description="Disordered" evidence="1">
    <location>
        <begin position="1"/>
        <end position="106"/>
    </location>
</feature>
<feature type="compositionally biased region" description="Acidic residues" evidence="1">
    <location>
        <begin position="97"/>
        <end position="106"/>
    </location>
</feature>
<gene>
    <name evidence="2" type="ORF">V1634_24905</name>
</gene>